<dbReference type="RefSeq" id="WP_062328064.1">
    <property type="nucleotide sequence ID" value="NZ_CP014476.1"/>
</dbReference>
<accession>A0A126T2A7</accession>
<organism evidence="1 2">
    <name type="scientific">Methylomonas denitrificans</name>
    <dbReference type="NCBI Taxonomy" id="1538553"/>
    <lineage>
        <taxon>Bacteria</taxon>
        <taxon>Pseudomonadati</taxon>
        <taxon>Pseudomonadota</taxon>
        <taxon>Gammaproteobacteria</taxon>
        <taxon>Methylococcales</taxon>
        <taxon>Methylococcaceae</taxon>
        <taxon>Methylomonas</taxon>
    </lineage>
</organism>
<dbReference type="KEGG" id="mdn:JT25_006885"/>
<keyword evidence="2" id="KW-1185">Reference proteome</keyword>
<proteinExistence type="predicted"/>
<name>A0A126T2A7_9GAMM</name>
<evidence type="ECO:0000313" key="1">
    <source>
        <dbReference type="EMBL" id="AMK76218.1"/>
    </source>
</evidence>
<evidence type="ECO:0008006" key="3">
    <source>
        <dbReference type="Google" id="ProtNLM"/>
    </source>
</evidence>
<protein>
    <recommendedName>
        <fullName evidence="3">N-acetyltransferase domain-containing protein</fullName>
    </recommendedName>
</protein>
<dbReference type="OrthoDB" id="5571267at2"/>
<dbReference type="InterPro" id="IPR016181">
    <property type="entry name" value="Acyl_CoA_acyltransferase"/>
</dbReference>
<dbReference type="Gene3D" id="3.40.630.30">
    <property type="match status" value="1"/>
</dbReference>
<reference evidence="1 2" key="1">
    <citation type="journal article" date="2015" name="Environ. Microbiol.">
        <title>Methane oxidation coupled to nitrate reduction under hypoxia by the Gammaproteobacterium Methylomonas denitrificans, sp. nov. type strain FJG1.</title>
        <authorList>
            <person name="Kits K.D."/>
            <person name="Klotz M.G."/>
            <person name="Stein L.Y."/>
        </authorList>
    </citation>
    <scope>NUCLEOTIDE SEQUENCE [LARGE SCALE GENOMIC DNA]</scope>
    <source>
        <strain evidence="1 2">FJG1</strain>
    </source>
</reference>
<dbReference type="AlphaFoldDB" id="A0A126T2A7"/>
<dbReference type="EMBL" id="CP014476">
    <property type="protein sequence ID" value="AMK76218.1"/>
    <property type="molecule type" value="Genomic_DNA"/>
</dbReference>
<evidence type="ECO:0000313" key="2">
    <source>
        <dbReference type="Proteomes" id="UP000030512"/>
    </source>
</evidence>
<dbReference type="SUPFAM" id="SSF55729">
    <property type="entry name" value="Acyl-CoA N-acyltransferases (Nat)"/>
    <property type="match status" value="1"/>
</dbReference>
<dbReference type="Proteomes" id="UP000030512">
    <property type="component" value="Chromosome"/>
</dbReference>
<dbReference type="STRING" id="1538553.JT25_006885"/>
<gene>
    <name evidence="1" type="ORF">JT25_006885</name>
</gene>
<sequence length="285" mass="32285">MAMPTLEPIQDGDLLAFCQFLTEHLSSERSAEQWAQAFQQNWGVAKPNNGFLIRDEGKIVGGIGAIYAERIIRGQAERFCNITSWCVLEAFRSQSMRLAMAVVSQPGFHFTDLTPTEVVSKTLQFLKFKPMNERHALWPNIPWPFAQLGGIRVLTDYDAIEGTLAPADAKVFHDHRHLPWLRHLAVGKPGAYCLVTWKPNRLKGVPGALVLGFSDPELFLTYRPTIGSYFLQHGYFYTRAESRLLPRLPKLSHELAGYRNKVFRSDTLTESDISNFYSEIVGLNQ</sequence>